<dbReference type="InterPro" id="IPR018338">
    <property type="entry name" value="Carbonic_anhydrase_a-class_CS"/>
</dbReference>
<keyword evidence="9" id="KW-0812">Transmembrane</keyword>
<dbReference type="Gene3D" id="3.10.200.10">
    <property type="entry name" value="Alpha carbonic anhydrase"/>
    <property type="match status" value="1"/>
</dbReference>
<feature type="domain" description="Alpha-carbonic anhydrase" evidence="10">
    <location>
        <begin position="10"/>
        <end position="271"/>
    </location>
</feature>
<comment type="cofactor">
    <cofactor evidence="8">
        <name>Zn(2+)</name>
        <dbReference type="ChEBI" id="CHEBI:29105"/>
    </cofactor>
</comment>
<feature type="non-terminal residue" evidence="11">
    <location>
        <position position="1"/>
    </location>
</feature>
<evidence type="ECO:0000256" key="3">
    <source>
        <dbReference type="ARBA" id="ARBA00012925"/>
    </source>
</evidence>
<comment type="similarity">
    <text evidence="2 8">Belongs to the alpha-carbonic anhydrase family.</text>
</comment>
<dbReference type="PANTHER" id="PTHR18952">
    <property type="entry name" value="CARBONIC ANHYDRASE"/>
    <property type="match status" value="1"/>
</dbReference>
<evidence type="ECO:0000313" key="12">
    <source>
        <dbReference type="Proteomes" id="UP000663848"/>
    </source>
</evidence>
<dbReference type="GO" id="GO:0005886">
    <property type="term" value="C:plasma membrane"/>
    <property type="evidence" value="ECO:0007669"/>
    <property type="project" value="TreeGrafter"/>
</dbReference>
<dbReference type="PROSITE" id="PS51144">
    <property type="entry name" value="ALPHA_CA_2"/>
    <property type="match status" value="1"/>
</dbReference>
<dbReference type="PANTHER" id="PTHR18952:SF265">
    <property type="entry name" value="CARBONIC ANHYDRASE"/>
    <property type="match status" value="1"/>
</dbReference>
<evidence type="ECO:0000256" key="7">
    <source>
        <dbReference type="ARBA" id="ARBA00048348"/>
    </source>
</evidence>
<comment type="function">
    <text evidence="1 8">Reversible hydration of carbon dioxide.</text>
</comment>
<dbReference type="Proteomes" id="UP000663848">
    <property type="component" value="Unassembled WGS sequence"/>
</dbReference>
<protein>
    <recommendedName>
        <fullName evidence="3 8">Carbonic anhydrase</fullName>
        <ecNumber evidence="3 8">4.2.1.1</ecNumber>
    </recommendedName>
</protein>
<dbReference type="SMART" id="SM01057">
    <property type="entry name" value="Carb_anhydrase"/>
    <property type="match status" value="1"/>
</dbReference>
<evidence type="ECO:0000313" key="11">
    <source>
        <dbReference type="EMBL" id="CAF4788754.1"/>
    </source>
</evidence>
<dbReference type="PROSITE" id="PS00162">
    <property type="entry name" value="ALPHA_CA_1"/>
    <property type="match status" value="1"/>
</dbReference>
<dbReference type="EC" id="4.2.1.1" evidence="3 8"/>
<dbReference type="GO" id="GO:0008270">
    <property type="term" value="F:zinc ion binding"/>
    <property type="evidence" value="ECO:0007669"/>
    <property type="project" value="UniProtKB-UniRule"/>
</dbReference>
<keyword evidence="4 8" id="KW-0479">Metal-binding</keyword>
<organism evidence="11 12">
    <name type="scientific">Rotaria socialis</name>
    <dbReference type="NCBI Taxonomy" id="392032"/>
    <lineage>
        <taxon>Eukaryota</taxon>
        <taxon>Metazoa</taxon>
        <taxon>Spiralia</taxon>
        <taxon>Gnathifera</taxon>
        <taxon>Rotifera</taxon>
        <taxon>Eurotatoria</taxon>
        <taxon>Bdelloidea</taxon>
        <taxon>Philodinida</taxon>
        <taxon>Philodinidae</taxon>
        <taxon>Rotaria</taxon>
    </lineage>
</organism>
<evidence type="ECO:0000256" key="9">
    <source>
        <dbReference type="SAM" id="Phobius"/>
    </source>
</evidence>
<keyword evidence="5 8" id="KW-0862">Zinc</keyword>
<reference evidence="11" key="1">
    <citation type="submission" date="2021-02" db="EMBL/GenBank/DDBJ databases">
        <authorList>
            <person name="Nowell W R."/>
        </authorList>
    </citation>
    <scope>NUCLEOTIDE SEQUENCE</scope>
</reference>
<sequence>SINTSFSTEVEWNYGEYGPDVWNEFNGTCGEIYQSPINIKTACTVYQSFPPFQFSPNYNQTQDFLVTNNGHGISATQANASAYPMTHTGGGLDGTFQFTNFHIHWGENYNVGSEHQINSIKYAGEIHFVHMNYETNKYGILGVLIDSNRSSQSSSSQLGRRIIKRQTSNTGGVTQVTTWESYASIVSQLNYTNASATIRFKLSTLMTTDFNIFYRYTGSKTTPPCIEGSSWTVFKTPIYFNNEALESFRPVQPLDGRMVYRSFPNDIVSSIPDYYCCTQNAGRSFSGVFLISLIGKQLFLFSWLFTFYVLLRD</sequence>
<keyword evidence="6 8" id="KW-0456">Lyase</keyword>
<dbReference type="EMBL" id="CAJOBR010004615">
    <property type="protein sequence ID" value="CAF4788754.1"/>
    <property type="molecule type" value="Genomic_DNA"/>
</dbReference>
<name>A0A821NQ42_9BILA</name>
<dbReference type="InterPro" id="IPR001148">
    <property type="entry name" value="CA_dom"/>
</dbReference>
<dbReference type="InterPro" id="IPR036398">
    <property type="entry name" value="CA_dom_sf"/>
</dbReference>
<dbReference type="AlphaFoldDB" id="A0A821NQ42"/>
<keyword evidence="9" id="KW-0472">Membrane</keyword>
<evidence type="ECO:0000256" key="6">
    <source>
        <dbReference type="ARBA" id="ARBA00023239"/>
    </source>
</evidence>
<evidence type="ECO:0000256" key="8">
    <source>
        <dbReference type="RuleBase" id="RU367011"/>
    </source>
</evidence>
<accession>A0A821NQ42</accession>
<comment type="catalytic activity">
    <reaction evidence="7 8">
        <text>hydrogencarbonate + H(+) = CO2 + H2O</text>
        <dbReference type="Rhea" id="RHEA:10748"/>
        <dbReference type="ChEBI" id="CHEBI:15377"/>
        <dbReference type="ChEBI" id="CHEBI:15378"/>
        <dbReference type="ChEBI" id="CHEBI:16526"/>
        <dbReference type="ChEBI" id="CHEBI:17544"/>
        <dbReference type="EC" id="4.2.1.1"/>
    </reaction>
</comment>
<dbReference type="GO" id="GO:0004089">
    <property type="term" value="F:carbonate dehydratase activity"/>
    <property type="evidence" value="ECO:0007669"/>
    <property type="project" value="UniProtKB-UniRule"/>
</dbReference>
<gene>
    <name evidence="11" type="ORF">QYT958_LOCUS23151</name>
</gene>
<comment type="caution">
    <text evidence="11">The sequence shown here is derived from an EMBL/GenBank/DDBJ whole genome shotgun (WGS) entry which is preliminary data.</text>
</comment>
<dbReference type="InterPro" id="IPR023561">
    <property type="entry name" value="Carbonic_anhydrase_a-class"/>
</dbReference>
<keyword evidence="9" id="KW-1133">Transmembrane helix</keyword>
<evidence type="ECO:0000256" key="1">
    <source>
        <dbReference type="ARBA" id="ARBA00002904"/>
    </source>
</evidence>
<evidence type="ECO:0000256" key="2">
    <source>
        <dbReference type="ARBA" id="ARBA00010718"/>
    </source>
</evidence>
<evidence type="ECO:0000259" key="10">
    <source>
        <dbReference type="PROSITE" id="PS51144"/>
    </source>
</evidence>
<feature type="transmembrane region" description="Helical" evidence="9">
    <location>
        <begin position="285"/>
        <end position="311"/>
    </location>
</feature>
<dbReference type="CDD" id="cd00326">
    <property type="entry name" value="alpha_CA"/>
    <property type="match status" value="1"/>
</dbReference>
<evidence type="ECO:0000256" key="5">
    <source>
        <dbReference type="ARBA" id="ARBA00022833"/>
    </source>
</evidence>
<dbReference type="Pfam" id="PF00194">
    <property type="entry name" value="Carb_anhydrase"/>
    <property type="match status" value="1"/>
</dbReference>
<proteinExistence type="inferred from homology"/>
<evidence type="ECO:0000256" key="4">
    <source>
        <dbReference type="ARBA" id="ARBA00022723"/>
    </source>
</evidence>
<dbReference type="SUPFAM" id="SSF51069">
    <property type="entry name" value="Carbonic anhydrase"/>
    <property type="match status" value="1"/>
</dbReference>